<dbReference type="PANTHER" id="PTHR30383">
    <property type="entry name" value="THIOESTERASE 1/PROTEASE 1/LYSOPHOSPHOLIPASE L1"/>
    <property type="match status" value="1"/>
</dbReference>
<evidence type="ECO:0000259" key="1">
    <source>
        <dbReference type="Pfam" id="PF13472"/>
    </source>
</evidence>
<dbReference type="InterPro" id="IPR051532">
    <property type="entry name" value="Ester_Hydrolysis_Enzymes"/>
</dbReference>
<dbReference type="PANTHER" id="PTHR30383:SF5">
    <property type="entry name" value="SGNH HYDROLASE-TYPE ESTERASE DOMAIN-CONTAINING PROTEIN"/>
    <property type="match status" value="1"/>
</dbReference>
<dbReference type="Pfam" id="PF13472">
    <property type="entry name" value="Lipase_GDSL_2"/>
    <property type="match status" value="1"/>
</dbReference>
<protein>
    <submittedName>
        <fullName evidence="2">Lysophospholipase L1-like esterase</fullName>
    </submittedName>
</protein>
<dbReference type="SUPFAM" id="SSF52266">
    <property type="entry name" value="SGNH hydrolase"/>
    <property type="match status" value="1"/>
</dbReference>
<dbReference type="InterPro" id="IPR013830">
    <property type="entry name" value="SGNH_hydro"/>
</dbReference>
<comment type="caution">
    <text evidence="2">The sequence shown here is derived from an EMBL/GenBank/DDBJ whole genome shotgun (WGS) entry which is preliminary data.</text>
</comment>
<dbReference type="OrthoDB" id="2513075at2"/>
<evidence type="ECO:0000313" key="3">
    <source>
        <dbReference type="Proteomes" id="UP000253034"/>
    </source>
</evidence>
<dbReference type="CDD" id="cd00229">
    <property type="entry name" value="SGNH_hydrolase"/>
    <property type="match status" value="1"/>
</dbReference>
<gene>
    <name evidence="2" type="ORF">DFR58_10855</name>
</gene>
<dbReference type="Proteomes" id="UP000253034">
    <property type="component" value="Unassembled WGS sequence"/>
</dbReference>
<dbReference type="GO" id="GO:0004622">
    <property type="term" value="F:phosphatidylcholine lysophospholipase activity"/>
    <property type="evidence" value="ECO:0007669"/>
    <property type="project" value="TreeGrafter"/>
</dbReference>
<accession>A0A369B6V1</accession>
<evidence type="ECO:0000313" key="2">
    <source>
        <dbReference type="EMBL" id="RCX17161.1"/>
    </source>
</evidence>
<keyword evidence="3" id="KW-1185">Reference proteome</keyword>
<dbReference type="AlphaFoldDB" id="A0A369B6V1"/>
<name>A0A369B6V1_9FIRM</name>
<sequence length="250" mass="28400">MDEIIKKDEVKILVSGDSISKGVVYNEERGKYIIIEDSYVSIVQNRLKGIIYNVAKFGNTIIRGVSRLQNDVSKNDPDIVIIEYGGNDCDFNWDEIADNPEAVHSPKTDFYVFKQLLTDTISSLKGRGIVPILFTLPPLDADRYFKWVSKNSTAAGHRIFSWLGSVTKIYWWQERYNSAIVSIAEETKTRLIDIRSAFLHSPDFTKFICIDGIHPNREGHRLIAEKVVEYIRLNYSSLLKCQDGAADGVC</sequence>
<dbReference type="Gene3D" id="3.40.50.1110">
    <property type="entry name" value="SGNH hydrolase"/>
    <property type="match status" value="1"/>
</dbReference>
<dbReference type="RefSeq" id="WP_114297398.1">
    <property type="nucleotide sequence ID" value="NZ_QPJT01000008.1"/>
</dbReference>
<dbReference type="InterPro" id="IPR036514">
    <property type="entry name" value="SGNH_hydro_sf"/>
</dbReference>
<organism evidence="2 3">
    <name type="scientific">Anaerobacterium chartisolvens</name>
    <dbReference type="NCBI Taxonomy" id="1297424"/>
    <lineage>
        <taxon>Bacteria</taxon>
        <taxon>Bacillati</taxon>
        <taxon>Bacillota</taxon>
        <taxon>Clostridia</taxon>
        <taxon>Eubacteriales</taxon>
        <taxon>Oscillospiraceae</taxon>
        <taxon>Anaerobacterium</taxon>
    </lineage>
</organism>
<feature type="domain" description="SGNH hydrolase-type esterase" evidence="1">
    <location>
        <begin position="16"/>
        <end position="222"/>
    </location>
</feature>
<dbReference type="EMBL" id="QPJT01000008">
    <property type="protein sequence ID" value="RCX17161.1"/>
    <property type="molecule type" value="Genomic_DNA"/>
</dbReference>
<reference evidence="2 3" key="1">
    <citation type="submission" date="2018-07" db="EMBL/GenBank/DDBJ databases">
        <title>Genomic Encyclopedia of Type Strains, Phase IV (KMG-IV): sequencing the most valuable type-strain genomes for metagenomic binning, comparative biology and taxonomic classification.</title>
        <authorList>
            <person name="Goeker M."/>
        </authorList>
    </citation>
    <scope>NUCLEOTIDE SEQUENCE [LARGE SCALE GENOMIC DNA]</scope>
    <source>
        <strain evidence="2 3">DSM 27016</strain>
    </source>
</reference>
<proteinExistence type="predicted"/>